<proteinExistence type="predicted"/>
<protein>
    <submittedName>
        <fullName evidence="1">Uncharacterized protein</fullName>
    </submittedName>
</protein>
<organism evidence="1">
    <name type="scientific">Arundo donax</name>
    <name type="common">Giant reed</name>
    <name type="synonym">Donax arundinaceus</name>
    <dbReference type="NCBI Taxonomy" id="35708"/>
    <lineage>
        <taxon>Eukaryota</taxon>
        <taxon>Viridiplantae</taxon>
        <taxon>Streptophyta</taxon>
        <taxon>Embryophyta</taxon>
        <taxon>Tracheophyta</taxon>
        <taxon>Spermatophyta</taxon>
        <taxon>Magnoliopsida</taxon>
        <taxon>Liliopsida</taxon>
        <taxon>Poales</taxon>
        <taxon>Poaceae</taxon>
        <taxon>PACMAD clade</taxon>
        <taxon>Arundinoideae</taxon>
        <taxon>Arundineae</taxon>
        <taxon>Arundo</taxon>
    </lineage>
</organism>
<sequence>MFSNDLPNSVPSNVHWHRHCQISGEA</sequence>
<reference evidence="1" key="2">
    <citation type="journal article" date="2015" name="Data Brief">
        <title>Shoot transcriptome of the giant reed, Arundo donax.</title>
        <authorList>
            <person name="Barrero R.A."/>
            <person name="Guerrero F.D."/>
            <person name="Moolhuijzen P."/>
            <person name="Goolsby J.A."/>
            <person name="Tidwell J."/>
            <person name="Bellgard S.E."/>
            <person name="Bellgard M.I."/>
        </authorList>
    </citation>
    <scope>NUCLEOTIDE SEQUENCE</scope>
    <source>
        <tissue evidence="1">Shoot tissue taken approximately 20 cm above the soil surface</tissue>
    </source>
</reference>
<reference evidence="1" key="1">
    <citation type="submission" date="2014-09" db="EMBL/GenBank/DDBJ databases">
        <authorList>
            <person name="Magalhaes I.L.F."/>
            <person name="Oliveira U."/>
            <person name="Santos F.R."/>
            <person name="Vidigal T.H.D.A."/>
            <person name="Brescovit A.D."/>
            <person name="Santos A.J."/>
        </authorList>
    </citation>
    <scope>NUCLEOTIDE SEQUENCE</scope>
    <source>
        <tissue evidence="1">Shoot tissue taken approximately 20 cm above the soil surface</tissue>
    </source>
</reference>
<evidence type="ECO:0000313" key="1">
    <source>
        <dbReference type="EMBL" id="JAD99301.1"/>
    </source>
</evidence>
<dbReference type="AlphaFoldDB" id="A0A0A9EGT9"/>
<name>A0A0A9EGT9_ARUDO</name>
<dbReference type="EMBL" id="GBRH01198594">
    <property type="protein sequence ID" value="JAD99301.1"/>
    <property type="molecule type" value="Transcribed_RNA"/>
</dbReference>
<accession>A0A0A9EGT9</accession>